<sequence>MFGWTTTVGTPMGFEVHKERPPPPSPTPLDFPAYDTTSITGNERAAPFEDLYDLLLSIRRPQDLSVDHLKALNLDILAAVPVSSLVPEEYMRSLPPLPWEDNTTTNVQGAPEARQNAMGNGTPYPPEDKFDLVRKELLLDNQDAFREVTRMTPLPGRQRVRITQSRKFWMGLERMAQYWNSDSYFRRPSSKVESSNEQAAGNPSADDEQVPAKNDDGSDGKMEIDQDSRSDNIGEKKHSVAMYTGRRIGTGRDMPEDIRDETVRGFIEMAAWPFGCQVTVPILPPRLAVRNLLFPVRQSFLAGRTPKDRQLARKGIMEGPLLVVQCRPETSFRESNEAAGCGQREACDLFREVGAMLLTAQERAREGSTEIKPGEGKWWTTKPRWGGALDEGFTGETGNLNGKPKPEAGNVSKRSKFEHSFLPARRAGTAHGRKLTTAEKWKILKPGPGLWDKRVQYMQIGKPKGSPFDDIYMISSINHHVSIVHLRVHRHYAECLATGSSEVPKEQCSSEQPWNVLQLRRTRWFDFLEPSDRLEAFEGVWRVFHYLMRKEP</sequence>
<accession>A0A232LUH2</accession>
<protein>
    <submittedName>
        <fullName evidence="2">Uncharacterized protein</fullName>
    </submittedName>
</protein>
<feature type="region of interest" description="Disordered" evidence="1">
    <location>
        <begin position="186"/>
        <end position="256"/>
    </location>
</feature>
<feature type="region of interest" description="Disordered" evidence="1">
    <location>
        <begin position="391"/>
        <end position="413"/>
    </location>
</feature>
<dbReference type="Proteomes" id="UP000243515">
    <property type="component" value="Unassembled WGS sequence"/>
</dbReference>
<gene>
    <name evidence="2" type="ORF">Egran_04416</name>
</gene>
<evidence type="ECO:0000313" key="3">
    <source>
        <dbReference type="Proteomes" id="UP000243515"/>
    </source>
</evidence>
<reference evidence="2 3" key="1">
    <citation type="journal article" date="2015" name="Environ. Microbiol.">
        <title>Metagenome sequence of Elaphomyces granulatus from sporocarp tissue reveals Ascomycota ectomycorrhizal fingerprints of genome expansion and a Proteobacteria-rich microbiome.</title>
        <authorList>
            <person name="Quandt C.A."/>
            <person name="Kohler A."/>
            <person name="Hesse C.N."/>
            <person name="Sharpton T.J."/>
            <person name="Martin F."/>
            <person name="Spatafora J.W."/>
        </authorList>
    </citation>
    <scope>NUCLEOTIDE SEQUENCE [LARGE SCALE GENOMIC DNA]</scope>
    <source>
        <strain evidence="2 3">OSC145934</strain>
    </source>
</reference>
<feature type="compositionally biased region" description="Polar residues" evidence="1">
    <location>
        <begin position="191"/>
        <end position="201"/>
    </location>
</feature>
<name>A0A232LUH2_9EURO</name>
<evidence type="ECO:0000313" key="2">
    <source>
        <dbReference type="EMBL" id="OXV07820.1"/>
    </source>
</evidence>
<dbReference type="OrthoDB" id="5407653at2759"/>
<dbReference type="AlphaFoldDB" id="A0A232LUH2"/>
<feature type="compositionally biased region" description="Basic and acidic residues" evidence="1">
    <location>
        <begin position="213"/>
        <end position="238"/>
    </location>
</feature>
<evidence type="ECO:0000256" key="1">
    <source>
        <dbReference type="SAM" id="MobiDB-lite"/>
    </source>
</evidence>
<feature type="region of interest" description="Disordered" evidence="1">
    <location>
        <begin position="1"/>
        <end position="38"/>
    </location>
</feature>
<organism evidence="2 3">
    <name type="scientific">Elaphomyces granulatus</name>
    <dbReference type="NCBI Taxonomy" id="519963"/>
    <lineage>
        <taxon>Eukaryota</taxon>
        <taxon>Fungi</taxon>
        <taxon>Dikarya</taxon>
        <taxon>Ascomycota</taxon>
        <taxon>Pezizomycotina</taxon>
        <taxon>Eurotiomycetes</taxon>
        <taxon>Eurotiomycetidae</taxon>
        <taxon>Eurotiales</taxon>
        <taxon>Elaphomycetaceae</taxon>
        <taxon>Elaphomyces</taxon>
    </lineage>
</organism>
<proteinExistence type="predicted"/>
<keyword evidence="3" id="KW-1185">Reference proteome</keyword>
<dbReference type="EMBL" id="NPHW01004532">
    <property type="protein sequence ID" value="OXV07820.1"/>
    <property type="molecule type" value="Genomic_DNA"/>
</dbReference>
<comment type="caution">
    <text evidence="2">The sequence shown here is derived from an EMBL/GenBank/DDBJ whole genome shotgun (WGS) entry which is preliminary data.</text>
</comment>